<evidence type="ECO:0000256" key="1">
    <source>
        <dbReference type="SAM" id="MobiDB-lite"/>
    </source>
</evidence>
<proteinExistence type="predicted"/>
<feature type="compositionally biased region" description="Basic residues" evidence="1">
    <location>
        <begin position="25"/>
        <end position="36"/>
    </location>
</feature>
<name>A0A8J4QCS9_9ROSI</name>
<evidence type="ECO:0000313" key="2">
    <source>
        <dbReference type="EMBL" id="KAF3951285.1"/>
    </source>
</evidence>
<gene>
    <name evidence="2" type="ORF">CMV_023046</name>
</gene>
<dbReference type="Proteomes" id="UP000737018">
    <property type="component" value="Unassembled WGS sequence"/>
</dbReference>
<reference evidence="2" key="1">
    <citation type="submission" date="2020-03" db="EMBL/GenBank/DDBJ databases">
        <title>Castanea mollissima Vanexum genome sequencing.</title>
        <authorList>
            <person name="Staton M."/>
        </authorList>
    </citation>
    <scope>NUCLEOTIDE SEQUENCE</scope>
    <source>
        <tissue evidence="2">Leaf</tissue>
    </source>
</reference>
<feature type="region of interest" description="Disordered" evidence="1">
    <location>
        <begin position="22"/>
        <end position="45"/>
    </location>
</feature>
<dbReference type="EMBL" id="JRKL02005017">
    <property type="protein sequence ID" value="KAF3951285.1"/>
    <property type="molecule type" value="Genomic_DNA"/>
</dbReference>
<accession>A0A8J4QCS9</accession>
<sequence length="107" mass="11732">MLTQLPNINTELRKLLETKKELKGKEKKRWSHRRRQRLESPESSAELGAARLGLGIGGGRSPQQRWRLGFAAVGEALGFAVAGDGWASRRLAAVVVVGLRGSGCRRL</sequence>
<feature type="non-terminal residue" evidence="2">
    <location>
        <position position="107"/>
    </location>
</feature>
<organism evidence="2 3">
    <name type="scientific">Castanea mollissima</name>
    <name type="common">Chinese chestnut</name>
    <dbReference type="NCBI Taxonomy" id="60419"/>
    <lineage>
        <taxon>Eukaryota</taxon>
        <taxon>Viridiplantae</taxon>
        <taxon>Streptophyta</taxon>
        <taxon>Embryophyta</taxon>
        <taxon>Tracheophyta</taxon>
        <taxon>Spermatophyta</taxon>
        <taxon>Magnoliopsida</taxon>
        <taxon>eudicotyledons</taxon>
        <taxon>Gunneridae</taxon>
        <taxon>Pentapetalae</taxon>
        <taxon>rosids</taxon>
        <taxon>fabids</taxon>
        <taxon>Fagales</taxon>
        <taxon>Fagaceae</taxon>
        <taxon>Castanea</taxon>
    </lineage>
</organism>
<keyword evidence="3" id="KW-1185">Reference proteome</keyword>
<protein>
    <submittedName>
        <fullName evidence="2">Uncharacterized protein</fullName>
    </submittedName>
</protein>
<evidence type="ECO:0000313" key="3">
    <source>
        <dbReference type="Proteomes" id="UP000737018"/>
    </source>
</evidence>
<comment type="caution">
    <text evidence="2">The sequence shown here is derived from an EMBL/GenBank/DDBJ whole genome shotgun (WGS) entry which is preliminary data.</text>
</comment>
<dbReference type="AlphaFoldDB" id="A0A8J4QCS9"/>